<dbReference type="InterPro" id="IPR041633">
    <property type="entry name" value="Polbeta"/>
</dbReference>
<feature type="domain" description="Polymerase beta nucleotidyltransferase" evidence="1">
    <location>
        <begin position="42"/>
        <end position="110"/>
    </location>
</feature>
<dbReference type="SUPFAM" id="SSF81301">
    <property type="entry name" value="Nucleotidyltransferase"/>
    <property type="match status" value="1"/>
</dbReference>
<name>A0A951Q749_9CYAN</name>
<comment type="caution">
    <text evidence="2">The sequence shown here is derived from an EMBL/GenBank/DDBJ whole genome shotgun (WGS) entry which is preliminary data.</text>
</comment>
<reference evidence="2" key="2">
    <citation type="journal article" date="2022" name="Microbiol. Resour. Announc.">
        <title>Metagenome Sequencing to Explore Phylogenomics of Terrestrial Cyanobacteria.</title>
        <authorList>
            <person name="Ward R.D."/>
            <person name="Stajich J.E."/>
            <person name="Johansen J.R."/>
            <person name="Huntemann M."/>
            <person name="Clum A."/>
            <person name="Foster B."/>
            <person name="Foster B."/>
            <person name="Roux S."/>
            <person name="Palaniappan K."/>
            <person name="Varghese N."/>
            <person name="Mukherjee S."/>
            <person name="Reddy T.B.K."/>
            <person name="Daum C."/>
            <person name="Copeland A."/>
            <person name="Chen I.A."/>
            <person name="Ivanova N.N."/>
            <person name="Kyrpides N.C."/>
            <person name="Shapiro N."/>
            <person name="Eloe-Fadrosh E.A."/>
            <person name="Pietrasiak N."/>
        </authorList>
    </citation>
    <scope>NUCLEOTIDE SEQUENCE</scope>
    <source>
        <strain evidence="2">UHER 2000/2452</strain>
    </source>
</reference>
<evidence type="ECO:0000259" key="1">
    <source>
        <dbReference type="Pfam" id="PF18765"/>
    </source>
</evidence>
<dbReference type="AlphaFoldDB" id="A0A951Q749"/>
<dbReference type="Gene3D" id="3.30.460.10">
    <property type="entry name" value="Beta Polymerase, domain 2"/>
    <property type="match status" value="1"/>
</dbReference>
<dbReference type="EMBL" id="JAHHHD010000001">
    <property type="protein sequence ID" value="MBW4657341.1"/>
    <property type="molecule type" value="Genomic_DNA"/>
</dbReference>
<dbReference type="Proteomes" id="UP000757435">
    <property type="component" value="Unassembled WGS sequence"/>
</dbReference>
<dbReference type="CDD" id="cd05403">
    <property type="entry name" value="NT_KNTase_like"/>
    <property type="match status" value="1"/>
</dbReference>
<gene>
    <name evidence="2" type="ORF">KME15_01595</name>
</gene>
<dbReference type="InterPro" id="IPR043519">
    <property type="entry name" value="NT_sf"/>
</dbReference>
<protein>
    <submittedName>
        <fullName evidence="2">Nucleotidyltransferase domain-containing protein</fullName>
    </submittedName>
</protein>
<reference evidence="2" key="1">
    <citation type="submission" date="2021-05" db="EMBL/GenBank/DDBJ databases">
        <authorList>
            <person name="Pietrasiak N."/>
            <person name="Ward R."/>
            <person name="Stajich J.E."/>
            <person name="Kurbessoian T."/>
        </authorList>
    </citation>
    <scope>NUCLEOTIDE SEQUENCE</scope>
    <source>
        <strain evidence="2">UHER 2000/2452</strain>
    </source>
</reference>
<dbReference type="Pfam" id="PF18765">
    <property type="entry name" value="Polbeta"/>
    <property type="match status" value="1"/>
</dbReference>
<sequence length="118" mass="13904">MVMPFNTQLLDEALAERQENHEQERRKVLQQVLEWLQRSGDQYEIHRAYLFGSVTQPMRFHEGSDVDLAVETVDSVKQIEAIADLSMVLLRDVDIVNLRHCHFADRIRERGLLWTRDS</sequence>
<proteinExistence type="predicted"/>
<accession>A0A951Q749</accession>
<organism evidence="2 3">
    <name type="scientific">Drouetiella hepatica Uher 2000/2452</name>
    <dbReference type="NCBI Taxonomy" id="904376"/>
    <lineage>
        <taxon>Bacteria</taxon>
        <taxon>Bacillati</taxon>
        <taxon>Cyanobacteriota</taxon>
        <taxon>Cyanophyceae</taxon>
        <taxon>Oculatellales</taxon>
        <taxon>Oculatellaceae</taxon>
        <taxon>Drouetiella</taxon>
    </lineage>
</organism>
<evidence type="ECO:0000313" key="3">
    <source>
        <dbReference type="Proteomes" id="UP000757435"/>
    </source>
</evidence>
<evidence type="ECO:0000313" key="2">
    <source>
        <dbReference type="EMBL" id="MBW4657341.1"/>
    </source>
</evidence>